<dbReference type="Proteomes" id="UP000887564">
    <property type="component" value="Unplaced"/>
</dbReference>
<evidence type="ECO:0000256" key="1">
    <source>
        <dbReference type="SAM" id="MobiDB-lite"/>
    </source>
</evidence>
<keyword evidence="2" id="KW-1185">Reference proteome</keyword>
<organism evidence="2 3">
    <name type="scientific">Parascaris equorum</name>
    <name type="common">Equine roundworm</name>
    <dbReference type="NCBI Taxonomy" id="6256"/>
    <lineage>
        <taxon>Eukaryota</taxon>
        <taxon>Metazoa</taxon>
        <taxon>Ecdysozoa</taxon>
        <taxon>Nematoda</taxon>
        <taxon>Chromadorea</taxon>
        <taxon>Rhabditida</taxon>
        <taxon>Spirurina</taxon>
        <taxon>Ascaridomorpha</taxon>
        <taxon>Ascaridoidea</taxon>
        <taxon>Ascarididae</taxon>
        <taxon>Parascaris</taxon>
    </lineage>
</organism>
<accession>A0A914R768</accession>
<dbReference type="AlphaFoldDB" id="A0A914R768"/>
<dbReference type="WBParaSite" id="PEQ_0000210801-mRNA-1">
    <property type="protein sequence ID" value="PEQ_0000210801-mRNA-1"/>
    <property type="gene ID" value="PEQ_0000210801"/>
</dbReference>
<evidence type="ECO:0000313" key="2">
    <source>
        <dbReference type="Proteomes" id="UP000887564"/>
    </source>
</evidence>
<proteinExistence type="predicted"/>
<feature type="region of interest" description="Disordered" evidence="1">
    <location>
        <begin position="30"/>
        <end position="104"/>
    </location>
</feature>
<feature type="compositionally biased region" description="Polar residues" evidence="1">
    <location>
        <begin position="51"/>
        <end position="74"/>
    </location>
</feature>
<dbReference type="Gene3D" id="1.10.10.2670">
    <property type="entry name" value="E3 ubiquitin-protein ligase"/>
    <property type="match status" value="1"/>
</dbReference>
<dbReference type="InterPro" id="IPR042065">
    <property type="entry name" value="E3_ELL-like"/>
</dbReference>
<sequence length="104" mass="11007">MYIKVDARWPGFNSDEKSMVRKILSGNTSSVSNFAPIRRSGIAPPQAPPVTHSNNISPEGQQRVVSQCSGGSRKTSPKLCPLAATTVNNKSPPASNSSNSGIVR</sequence>
<name>A0A914R768_PAREQ</name>
<reference evidence="3" key="1">
    <citation type="submission" date="2022-11" db="UniProtKB">
        <authorList>
            <consortium name="WormBaseParasite"/>
        </authorList>
    </citation>
    <scope>IDENTIFICATION</scope>
</reference>
<protein>
    <submittedName>
        <fullName evidence="3">Uncharacterized protein</fullName>
    </submittedName>
</protein>
<evidence type="ECO:0000313" key="3">
    <source>
        <dbReference type="WBParaSite" id="PEQ_0000210801-mRNA-1"/>
    </source>
</evidence>
<feature type="compositionally biased region" description="Low complexity" evidence="1">
    <location>
        <begin position="88"/>
        <end position="104"/>
    </location>
</feature>